<dbReference type="GO" id="GO:0016747">
    <property type="term" value="F:acyltransferase activity, transferring groups other than amino-acyl groups"/>
    <property type="evidence" value="ECO:0007669"/>
    <property type="project" value="InterPro"/>
</dbReference>
<evidence type="ECO:0000313" key="4">
    <source>
        <dbReference type="EMBL" id="GGI81652.1"/>
    </source>
</evidence>
<keyword evidence="5" id="KW-1185">Reference proteome</keyword>
<dbReference type="InterPro" id="IPR000182">
    <property type="entry name" value="GNAT_dom"/>
</dbReference>
<dbReference type="PANTHER" id="PTHR43420:SF47">
    <property type="entry name" value="N-ACETYLTRANSFERASE DOMAIN-CONTAINING PROTEIN"/>
    <property type="match status" value="1"/>
</dbReference>
<evidence type="ECO:0000259" key="3">
    <source>
        <dbReference type="PROSITE" id="PS51186"/>
    </source>
</evidence>
<dbReference type="PROSITE" id="PS51186">
    <property type="entry name" value="GNAT"/>
    <property type="match status" value="1"/>
</dbReference>
<dbReference type="InterPro" id="IPR016181">
    <property type="entry name" value="Acyl_CoA_acyltransferase"/>
</dbReference>
<dbReference type="AlphaFoldDB" id="A0A917JSE4"/>
<keyword evidence="2" id="KW-0012">Acyltransferase</keyword>
<dbReference type="EMBL" id="BMPZ01000004">
    <property type="protein sequence ID" value="GGI81652.1"/>
    <property type="molecule type" value="Genomic_DNA"/>
</dbReference>
<dbReference type="SUPFAM" id="SSF55729">
    <property type="entry name" value="Acyl-CoA N-acyltransferases (Nat)"/>
    <property type="match status" value="1"/>
</dbReference>
<dbReference type="Proteomes" id="UP000613743">
    <property type="component" value="Unassembled WGS sequence"/>
</dbReference>
<dbReference type="PANTHER" id="PTHR43420">
    <property type="entry name" value="ACETYLTRANSFERASE"/>
    <property type="match status" value="1"/>
</dbReference>
<evidence type="ECO:0000313" key="5">
    <source>
        <dbReference type="Proteomes" id="UP000613743"/>
    </source>
</evidence>
<organism evidence="4 5">
    <name type="scientific">Shewanella gelidii</name>
    <dbReference type="NCBI Taxonomy" id="1642821"/>
    <lineage>
        <taxon>Bacteria</taxon>
        <taxon>Pseudomonadati</taxon>
        <taxon>Pseudomonadota</taxon>
        <taxon>Gammaproteobacteria</taxon>
        <taxon>Alteromonadales</taxon>
        <taxon>Shewanellaceae</taxon>
        <taxon>Shewanella</taxon>
    </lineage>
</organism>
<accession>A0A917JSE4</accession>
<dbReference type="InterPro" id="IPR050680">
    <property type="entry name" value="YpeA/RimI_acetyltransf"/>
</dbReference>
<dbReference type="CDD" id="cd04301">
    <property type="entry name" value="NAT_SF"/>
    <property type="match status" value="1"/>
</dbReference>
<reference evidence="4" key="1">
    <citation type="journal article" date="2014" name="Int. J. Syst. Evol. Microbiol.">
        <title>Complete genome sequence of Corynebacterium casei LMG S-19264T (=DSM 44701T), isolated from a smear-ripened cheese.</title>
        <authorList>
            <consortium name="US DOE Joint Genome Institute (JGI-PGF)"/>
            <person name="Walter F."/>
            <person name="Albersmeier A."/>
            <person name="Kalinowski J."/>
            <person name="Ruckert C."/>
        </authorList>
    </citation>
    <scope>NUCLEOTIDE SEQUENCE</scope>
    <source>
        <strain evidence="4">JCM 30804</strain>
    </source>
</reference>
<evidence type="ECO:0000256" key="1">
    <source>
        <dbReference type="ARBA" id="ARBA00022679"/>
    </source>
</evidence>
<proteinExistence type="predicted"/>
<comment type="caution">
    <text evidence="4">The sequence shown here is derived from an EMBL/GenBank/DDBJ whole genome shotgun (WGS) entry which is preliminary data.</text>
</comment>
<name>A0A917JSE4_9GAMM</name>
<feature type="domain" description="N-acetyltransferase" evidence="3">
    <location>
        <begin position="4"/>
        <end position="150"/>
    </location>
</feature>
<gene>
    <name evidence="4" type="ORF">GCM10009332_18680</name>
</gene>
<dbReference type="RefSeq" id="WP_188920179.1">
    <property type="nucleotide sequence ID" value="NZ_BMPZ01000004.1"/>
</dbReference>
<reference evidence="4" key="2">
    <citation type="submission" date="2020-09" db="EMBL/GenBank/DDBJ databases">
        <authorList>
            <person name="Sun Q."/>
            <person name="Ohkuma M."/>
        </authorList>
    </citation>
    <scope>NUCLEOTIDE SEQUENCE</scope>
    <source>
        <strain evidence="4">JCM 30804</strain>
    </source>
</reference>
<keyword evidence="1" id="KW-0808">Transferase</keyword>
<protein>
    <recommendedName>
        <fullName evidence="3">N-acetyltransferase domain-containing protein</fullName>
    </recommendedName>
</protein>
<dbReference type="Pfam" id="PF00583">
    <property type="entry name" value="Acetyltransf_1"/>
    <property type="match status" value="1"/>
</dbReference>
<evidence type="ECO:0000256" key="2">
    <source>
        <dbReference type="ARBA" id="ARBA00023315"/>
    </source>
</evidence>
<dbReference type="Gene3D" id="3.40.630.30">
    <property type="match status" value="1"/>
</dbReference>
<sequence length="197" mass="23046">MQIIQLLQAQGDDWQQAQALYCDIFPPWEREAVADIEQAIKQGKTRCVIVRQNNTVIGVSLTELYPQHAFALLGYLFVDPKYQGQGLGQRLCRELFEFIQQHHSIEYLLVEAEAGPEAFYEKLGFQTFAIDYRSPHYDDDQETSMALMYQSQLNTKAPSWSRLCAIVEHIYTHSYYLNQDDPRRHRQVQRILSKENQ</sequence>